<dbReference type="Proteomes" id="UP000708148">
    <property type="component" value="Unassembled WGS sequence"/>
</dbReference>
<comment type="caution">
    <text evidence="1">The sequence shown here is derived from an EMBL/GenBank/DDBJ whole genome shotgun (WGS) entry which is preliminary data.</text>
</comment>
<organism evidence="1 2">
    <name type="scientific">Ostreobium quekettii</name>
    <dbReference type="NCBI Taxonomy" id="121088"/>
    <lineage>
        <taxon>Eukaryota</taxon>
        <taxon>Viridiplantae</taxon>
        <taxon>Chlorophyta</taxon>
        <taxon>core chlorophytes</taxon>
        <taxon>Ulvophyceae</taxon>
        <taxon>TCBD clade</taxon>
        <taxon>Bryopsidales</taxon>
        <taxon>Ostreobineae</taxon>
        <taxon>Ostreobiaceae</taxon>
        <taxon>Ostreobium</taxon>
    </lineage>
</organism>
<dbReference type="EMBL" id="CAJHUC010002086">
    <property type="protein sequence ID" value="CAD7703160.1"/>
    <property type="molecule type" value="Genomic_DNA"/>
</dbReference>
<keyword evidence="2" id="KW-1185">Reference proteome</keyword>
<protein>
    <submittedName>
        <fullName evidence="1">Uncharacterized protein</fullName>
    </submittedName>
</protein>
<evidence type="ECO:0000313" key="2">
    <source>
        <dbReference type="Proteomes" id="UP000708148"/>
    </source>
</evidence>
<sequence>MNASEARMSWAQALIVNYQGIKALSSAATRSTGAAAMQCRYSSFMVLDRFGGVVSFQFPNGELLEECGFPLLFTEGRMDLALARAPAFRSGLHHCPLHPIVGPWSSELVALDLGRG</sequence>
<accession>A0A8S1J7G4</accession>
<name>A0A8S1J7G4_9CHLO</name>
<proteinExistence type="predicted"/>
<reference evidence="1" key="1">
    <citation type="submission" date="2020-12" db="EMBL/GenBank/DDBJ databases">
        <authorList>
            <person name="Iha C."/>
        </authorList>
    </citation>
    <scope>NUCLEOTIDE SEQUENCE</scope>
</reference>
<evidence type="ECO:0000313" key="1">
    <source>
        <dbReference type="EMBL" id="CAD7703160.1"/>
    </source>
</evidence>
<dbReference type="AlphaFoldDB" id="A0A8S1J7G4"/>
<gene>
    <name evidence="1" type="ORF">OSTQU699_LOCUS8517</name>
</gene>